<feature type="compositionally biased region" description="Basic residues" evidence="1">
    <location>
        <begin position="60"/>
        <end position="74"/>
    </location>
</feature>
<dbReference type="SUPFAM" id="SSF56003">
    <property type="entry name" value="Molybdenum cofactor-binding domain"/>
    <property type="match status" value="1"/>
</dbReference>
<dbReference type="Gene3D" id="3.30.365.10">
    <property type="entry name" value="Aldehyde oxidase/xanthine dehydrogenase, molybdopterin binding domain"/>
    <property type="match status" value="1"/>
</dbReference>
<name>X8DIU4_MYCXE</name>
<dbReference type="PATRIC" id="fig|1299334.3.peg.1244"/>
<comment type="caution">
    <text evidence="2">The sequence shown here is derived from an EMBL/GenBank/DDBJ whole genome shotgun (WGS) entry which is preliminary data.</text>
</comment>
<proteinExistence type="predicted"/>
<feature type="region of interest" description="Disordered" evidence="1">
    <location>
        <begin position="54"/>
        <end position="107"/>
    </location>
</feature>
<dbReference type="InterPro" id="IPR037165">
    <property type="entry name" value="AldOxase/xan_DH_Mopterin-bd_sf"/>
</dbReference>
<evidence type="ECO:0000313" key="2">
    <source>
        <dbReference type="EMBL" id="EUA68567.1"/>
    </source>
</evidence>
<accession>X8DIU4</accession>
<feature type="compositionally biased region" description="Polar residues" evidence="1">
    <location>
        <begin position="96"/>
        <end position="107"/>
    </location>
</feature>
<organism evidence="2">
    <name type="scientific">Mycobacterium xenopi 4042</name>
    <dbReference type="NCBI Taxonomy" id="1299334"/>
    <lineage>
        <taxon>Bacteria</taxon>
        <taxon>Bacillati</taxon>
        <taxon>Actinomycetota</taxon>
        <taxon>Actinomycetes</taxon>
        <taxon>Mycobacteriales</taxon>
        <taxon>Mycobacteriaceae</taxon>
        <taxon>Mycobacterium</taxon>
    </lineage>
</organism>
<protein>
    <submittedName>
        <fullName evidence="2">Aerobic-type carbon monoxide dehydrogenase, CoxL domain protein</fullName>
    </submittedName>
</protein>
<evidence type="ECO:0000256" key="1">
    <source>
        <dbReference type="SAM" id="MobiDB-lite"/>
    </source>
</evidence>
<dbReference type="GO" id="GO:0016491">
    <property type="term" value="F:oxidoreductase activity"/>
    <property type="evidence" value="ECO:0007669"/>
    <property type="project" value="InterPro"/>
</dbReference>
<dbReference type="EMBL" id="JAOB01000013">
    <property type="protein sequence ID" value="EUA68567.1"/>
    <property type="molecule type" value="Genomic_DNA"/>
</dbReference>
<dbReference type="AlphaFoldDB" id="X8DIU4"/>
<reference evidence="2" key="1">
    <citation type="submission" date="2014-01" db="EMBL/GenBank/DDBJ databases">
        <authorList>
            <person name="Brown-Elliot B."/>
            <person name="Wallace R."/>
            <person name="Lenaerts A."/>
            <person name="Ordway D."/>
            <person name="DeGroote M.A."/>
            <person name="Parker T."/>
            <person name="Sizemore C."/>
            <person name="Tallon L.J."/>
            <person name="Sadzewicz L.K."/>
            <person name="Sengamalay N."/>
            <person name="Fraser C.M."/>
            <person name="Hine E."/>
            <person name="Shefchek K.A."/>
            <person name="Das S.P."/>
            <person name="Tettelin H."/>
        </authorList>
    </citation>
    <scope>NUCLEOTIDE SEQUENCE [LARGE SCALE GENOMIC DNA]</scope>
    <source>
        <strain evidence="2">4042</strain>
    </source>
</reference>
<gene>
    <name evidence="2" type="primary">coxL</name>
    <name evidence="2" type="ORF">I553_1755</name>
</gene>
<sequence>MLRSQIVAIAAHYLGVAESDVELANSRAAVRDDPTRSVGFAELAYRAYYEPQQLPPACPRRWRPPRASPRRRRSTGPTPPTPAPARSTWKPGRSSCCATSSAKTWAR</sequence>